<comment type="similarity">
    <text evidence="1 2">Belongs to the peptidase A1 family.</text>
</comment>
<dbReference type="GO" id="GO:0006508">
    <property type="term" value="P:proteolysis"/>
    <property type="evidence" value="ECO:0007669"/>
    <property type="project" value="UniProtKB-KW"/>
</dbReference>
<feature type="chain" id="PRO_5043684418" description="Peptidase A1 domain-containing protein" evidence="3">
    <location>
        <begin position="17"/>
        <end position="333"/>
    </location>
</feature>
<dbReference type="EMBL" id="CAMAPF010000045">
    <property type="protein sequence ID" value="CAH9083805.1"/>
    <property type="molecule type" value="Genomic_DNA"/>
</dbReference>
<dbReference type="AlphaFoldDB" id="A0AAV0CW16"/>
<evidence type="ECO:0000256" key="1">
    <source>
        <dbReference type="ARBA" id="ARBA00007447"/>
    </source>
</evidence>
<dbReference type="Pfam" id="PF14543">
    <property type="entry name" value="TAXi_N"/>
    <property type="match status" value="1"/>
</dbReference>
<dbReference type="SUPFAM" id="SSF50630">
    <property type="entry name" value="Acid proteases"/>
    <property type="match status" value="1"/>
</dbReference>
<evidence type="ECO:0000256" key="3">
    <source>
        <dbReference type="SAM" id="SignalP"/>
    </source>
</evidence>
<dbReference type="PANTHER" id="PTHR13683:SF826">
    <property type="entry name" value="ASPARTYL PROTEASE FAMILY PROTEIN 1"/>
    <property type="match status" value="1"/>
</dbReference>
<name>A0AAV0CW16_9ASTE</name>
<feature type="signal peptide" evidence="3">
    <location>
        <begin position="1"/>
        <end position="16"/>
    </location>
</feature>
<keyword evidence="6" id="KW-1185">Reference proteome</keyword>
<proteinExistence type="inferred from homology"/>
<evidence type="ECO:0000259" key="4">
    <source>
        <dbReference type="PROSITE" id="PS51767"/>
    </source>
</evidence>
<comment type="caution">
    <text evidence="5">The sequence shown here is derived from an EMBL/GenBank/DDBJ whole genome shotgun (WGS) entry which is preliminary data.</text>
</comment>
<accession>A0AAV0CW16</accession>
<sequence length="333" mass="37503">MYWFLFFLVAAMGVSSSPNNNGVFDIYDRYSSEVVEVLGKDGLPTKGGADYFSYLAARDSRRRQSSPAITFSSGDATFQMQTFADYHFVKVYVGTPPMPFMVALDTGSSLFWLPCNCNVCSRHVTFPSTHQTINFNFYHPINSSTYTSIGCDSGICRRQHCPSTKGCPYEVPYLDGSSTTGVLISDVIHLATYAKQPKHFRANVTFGEAHNVLIEEIVVHQNVLKHVGLTVFFDSGTSFTILSDPAYTFITENFNSLIKEPRRKQPSPRYFKYCYDLSQNRSSYWTPTVSLIMKGGQKFDVLFPTIELDYQGNGSYYCLAIIKHDNINIIGRT</sequence>
<keyword evidence="2" id="KW-0064">Aspartyl protease</keyword>
<organism evidence="5 6">
    <name type="scientific">Cuscuta epithymum</name>
    <dbReference type="NCBI Taxonomy" id="186058"/>
    <lineage>
        <taxon>Eukaryota</taxon>
        <taxon>Viridiplantae</taxon>
        <taxon>Streptophyta</taxon>
        <taxon>Embryophyta</taxon>
        <taxon>Tracheophyta</taxon>
        <taxon>Spermatophyta</taxon>
        <taxon>Magnoliopsida</taxon>
        <taxon>eudicotyledons</taxon>
        <taxon>Gunneridae</taxon>
        <taxon>Pentapetalae</taxon>
        <taxon>asterids</taxon>
        <taxon>lamiids</taxon>
        <taxon>Solanales</taxon>
        <taxon>Convolvulaceae</taxon>
        <taxon>Cuscuteae</taxon>
        <taxon>Cuscuta</taxon>
        <taxon>Cuscuta subgen. Cuscuta</taxon>
    </lineage>
</organism>
<dbReference type="Proteomes" id="UP001152523">
    <property type="component" value="Unassembled WGS sequence"/>
</dbReference>
<dbReference type="CDD" id="cd05471">
    <property type="entry name" value="pepsin_like"/>
    <property type="match status" value="1"/>
</dbReference>
<dbReference type="Pfam" id="PF14541">
    <property type="entry name" value="TAXi_C"/>
    <property type="match status" value="1"/>
</dbReference>
<dbReference type="PANTHER" id="PTHR13683">
    <property type="entry name" value="ASPARTYL PROTEASES"/>
    <property type="match status" value="1"/>
</dbReference>
<evidence type="ECO:0000313" key="5">
    <source>
        <dbReference type="EMBL" id="CAH9083805.1"/>
    </source>
</evidence>
<dbReference type="Gene3D" id="2.40.70.10">
    <property type="entry name" value="Acid Proteases"/>
    <property type="match status" value="2"/>
</dbReference>
<dbReference type="InterPro" id="IPR001969">
    <property type="entry name" value="Aspartic_peptidase_AS"/>
</dbReference>
<dbReference type="InterPro" id="IPR032861">
    <property type="entry name" value="TAXi_N"/>
</dbReference>
<protein>
    <recommendedName>
        <fullName evidence="4">Peptidase A1 domain-containing protein</fullName>
    </recommendedName>
</protein>
<evidence type="ECO:0000313" key="6">
    <source>
        <dbReference type="Proteomes" id="UP001152523"/>
    </source>
</evidence>
<keyword evidence="3" id="KW-0732">Signal</keyword>
<dbReference type="PROSITE" id="PS00141">
    <property type="entry name" value="ASP_PROTEASE"/>
    <property type="match status" value="1"/>
</dbReference>
<gene>
    <name evidence="5" type="ORF">CEPIT_LOCUS8687</name>
</gene>
<dbReference type="GO" id="GO:0004190">
    <property type="term" value="F:aspartic-type endopeptidase activity"/>
    <property type="evidence" value="ECO:0007669"/>
    <property type="project" value="UniProtKB-KW"/>
</dbReference>
<keyword evidence="2" id="KW-0645">Protease</keyword>
<dbReference type="InterPro" id="IPR021109">
    <property type="entry name" value="Peptidase_aspartic_dom_sf"/>
</dbReference>
<dbReference type="InterPro" id="IPR033121">
    <property type="entry name" value="PEPTIDASE_A1"/>
</dbReference>
<dbReference type="InterPro" id="IPR032799">
    <property type="entry name" value="TAXi_C"/>
</dbReference>
<keyword evidence="2" id="KW-0378">Hydrolase</keyword>
<dbReference type="InterPro" id="IPR034164">
    <property type="entry name" value="Pepsin-like_dom"/>
</dbReference>
<reference evidence="5" key="1">
    <citation type="submission" date="2022-07" db="EMBL/GenBank/DDBJ databases">
        <authorList>
            <person name="Macas J."/>
            <person name="Novak P."/>
            <person name="Neumann P."/>
        </authorList>
    </citation>
    <scope>NUCLEOTIDE SEQUENCE</scope>
</reference>
<dbReference type="PRINTS" id="PR00792">
    <property type="entry name" value="PEPSIN"/>
</dbReference>
<dbReference type="PROSITE" id="PS51767">
    <property type="entry name" value="PEPTIDASE_A1"/>
    <property type="match status" value="1"/>
</dbReference>
<dbReference type="InterPro" id="IPR001461">
    <property type="entry name" value="Aspartic_peptidase_A1"/>
</dbReference>
<evidence type="ECO:0000256" key="2">
    <source>
        <dbReference type="RuleBase" id="RU000454"/>
    </source>
</evidence>
<feature type="domain" description="Peptidase A1" evidence="4">
    <location>
        <begin position="87"/>
        <end position="333"/>
    </location>
</feature>